<evidence type="ECO:0000313" key="1">
    <source>
        <dbReference type="EMBL" id="VAX06353.1"/>
    </source>
</evidence>
<accession>A0A3B1B328</accession>
<dbReference type="Gene3D" id="2.40.160.10">
    <property type="entry name" value="Porin"/>
    <property type="match status" value="1"/>
</dbReference>
<dbReference type="SUPFAM" id="SSF56935">
    <property type="entry name" value="Porins"/>
    <property type="match status" value="1"/>
</dbReference>
<protein>
    <submittedName>
        <fullName evidence="1">FmdC</fullName>
    </submittedName>
</protein>
<reference evidence="1" key="1">
    <citation type="submission" date="2018-06" db="EMBL/GenBank/DDBJ databases">
        <authorList>
            <person name="Zhirakovskaya E."/>
        </authorList>
    </citation>
    <scope>NUCLEOTIDE SEQUENCE</scope>
</reference>
<dbReference type="PROSITE" id="PS51257">
    <property type="entry name" value="PROKAR_LIPOPROTEIN"/>
    <property type="match status" value="1"/>
</dbReference>
<proteinExistence type="predicted"/>
<organism evidence="1">
    <name type="scientific">hydrothermal vent metagenome</name>
    <dbReference type="NCBI Taxonomy" id="652676"/>
    <lineage>
        <taxon>unclassified sequences</taxon>
        <taxon>metagenomes</taxon>
        <taxon>ecological metagenomes</taxon>
    </lineage>
</organism>
<gene>
    <name evidence="1" type="ORF">MNBD_GAMMA25-1823</name>
</gene>
<dbReference type="InterPro" id="IPR023614">
    <property type="entry name" value="Porin_dom_sf"/>
</dbReference>
<dbReference type="AlphaFoldDB" id="A0A3B1B328"/>
<name>A0A3B1B328_9ZZZZ</name>
<dbReference type="EMBL" id="UOFY01000008">
    <property type="protein sequence ID" value="VAX06353.1"/>
    <property type="molecule type" value="Genomic_DNA"/>
</dbReference>
<sequence length="379" mass="40576">MQKKNVIGKSLLLSSLFVACTVPVWAGGKIKIDDTRWISVGAGIRTSIASASDSAPNGTSRGNNFNLENMRLYIAGQVTEDFKFYFGTDKMWGEYGVLDAIVQYEPGETFNVWMGRMLTPADRIEMNGPFYGLTWGQYTVPLYPSDNDGSNGADGVAGTYGRDEGITVWGSMGKFQYAVGVFDGYSGAANQTDAPLFATRLAYNFLNKEANPGYYTSSTYYGKAGDIMTLAISAQSQSDGYGTVTQSGSFSGYAIDGLFEKPLSGGSVVTVEGEYKSFDVSTSAASPVFSMFDGNAYFASAAYLIGTPYGSGKLQPYVRYTSNSPTVGDSSSLSEFGANYIISGHNMKLNLNFRSGDASASGSKGTDTNTILFGMQFQI</sequence>